<keyword evidence="4" id="KW-1185">Reference proteome</keyword>
<reference evidence="3 4" key="1">
    <citation type="submission" date="2017-02" db="EMBL/GenBank/DDBJ databases">
        <authorList>
            <person name="Peterson S.W."/>
        </authorList>
    </citation>
    <scope>NUCLEOTIDE SEQUENCE [LARGE SCALE GENOMIC DNA]</scope>
    <source>
        <strain evidence="3 4">P15</strain>
    </source>
</reference>
<evidence type="ECO:0000256" key="1">
    <source>
        <dbReference type="SAM" id="MobiDB-lite"/>
    </source>
</evidence>
<dbReference type="Gene3D" id="3.90.1150.200">
    <property type="match status" value="1"/>
</dbReference>
<dbReference type="RefSeq" id="WP_229731087.1">
    <property type="nucleotide sequence ID" value="NZ_BMCL01000004.1"/>
</dbReference>
<evidence type="ECO:0000313" key="4">
    <source>
        <dbReference type="Proteomes" id="UP000190341"/>
    </source>
</evidence>
<gene>
    <name evidence="3" type="ORF">SAMN06296058_3532</name>
</gene>
<dbReference type="EMBL" id="FUZV01000002">
    <property type="protein sequence ID" value="SKC81561.1"/>
    <property type="molecule type" value="Genomic_DNA"/>
</dbReference>
<name>A0A1T5LZX8_9GAMM</name>
<sequence length="154" mass="17096">MTGKTSRKTAAAPHDASAGKTAPKLLAGGNPQIPKGYGQASIDAYINAMPDWKRDVGRRLDALIDAAVPNVHKAVKWNSPMYGLQDDHWFLSFHCFDKYIKLAFFRGTSLKPQPPVASKTAETRYLHISQAEPLDEARFTDWVKQASRLPGEKM</sequence>
<feature type="domain" description="YdhG-like" evidence="2">
    <location>
        <begin position="53"/>
        <end position="146"/>
    </location>
</feature>
<feature type="region of interest" description="Disordered" evidence="1">
    <location>
        <begin position="1"/>
        <end position="30"/>
    </location>
</feature>
<accession>A0A1T5LZX8</accession>
<protein>
    <recommendedName>
        <fullName evidence="2">YdhG-like domain-containing protein</fullName>
    </recommendedName>
</protein>
<dbReference type="STRING" id="428993.SAMN06296058_3532"/>
<evidence type="ECO:0000259" key="2">
    <source>
        <dbReference type="Pfam" id="PF08818"/>
    </source>
</evidence>
<organism evidence="3 4">
    <name type="scientific">Pseudoxanthomonas indica</name>
    <dbReference type="NCBI Taxonomy" id="428993"/>
    <lineage>
        <taxon>Bacteria</taxon>
        <taxon>Pseudomonadati</taxon>
        <taxon>Pseudomonadota</taxon>
        <taxon>Gammaproteobacteria</taxon>
        <taxon>Lysobacterales</taxon>
        <taxon>Lysobacteraceae</taxon>
        <taxon>Pseudoxanthomonas</taxon>
    </lineage>
</organism>
<dbReference type="SUPFAM" id="SSF159888">
    <property type="entry name" value="YdhG-like"/>
    <property type="match status" value="1"/>
</dbReference>
<dbReference type="Proteomes" id="UP000190341">
    <property type="component" value="Unassembled WGS sequence"/>
</dbReference>
<dbReference type="InterPro" id="IPR014922">
    <property type="entry name" value="YdhG-like"/>
</dbReference>
<evidence type="ECO:0000313" key="3">
    <source>
        <dbReference type="EMBL" id="SKC81561.1"/>
    </source>
</evidence>
<dbReference type="Pfam" id="PF08818">
    <property type="entry name" value="DUF1801"/>
    <property type="match status" value="1"/>
</dbReference>
<dbReference type="AlphaFoldDB" id="A0A1T5LZX8"/>
<proteinExistence type="predicted"/>